<dbReference type="Proteomes" id="UP001604277">
    <property type="component" value="Unassembled WGS sequence"/>
</dbReference>
<dbReference type="Gene3D" id="3.40.50.2000">
    <property type="entry name" value="Glycogen Phosphorylase B"/>
    <property type="match status" value="1"/>
</dbReference>
<dbReference type="SUPFAM" id="SSF53756">
    <property type="entry name" value="UDP-Glycosyltransferase/glycogen phosphorylase"/>
    <property type="match status" value="1"/>
</dbReference>
<evidence type="ECO:0000313" key="3">
    <source>
        <dbReference type="EMBL" id="KAL2482013.1"/>
    </source>
</evidence>
<feature type="region of interest" description="Disordered" evidence="1">
    <location>
        <begin position="32"/>
        <end position="57"/>
    </location>
</feature>
<feature type="domain" description="No apical meristem-associated C-terminal" evidence="2">
    <location>
        <begin position="9"/>
        <end position="196"/>
    </location>
</feature>
<proteinExistence type="predicted"/>
<keyword evidence="4" id="KW-1185">Reference proteome</keyword>
<evidence type="ECO:0000313" key="4">
    <source>
        <dbReference type="Proteomes" id="UP001604277"/>
    </source>
</evidence>
<evidence type="ECO:0000259" key="2">
    <source>
        <dbReference type="Pfam" id="PF14303"/>
    </source>
</evidence>
<sequence>MYEDCNNHKPFKYEHCWEIMIKNPKWCSKGLTKTNGSNKPKFGNSKDNSPTNGRTFSNLGDNCTMDSIALEGINSDGVVRPQGRKGCKEKKRRLGEEKGVVDALNKLQCTLEKQIDVNREELELKREKDKKEFELRQHIMKKEIELKERAQRMKEIDQKLKMKDQELRERGQIMSQDLNKLPPKLRAAYEICQAQILKDWENGGLFGNNNLTNPPNALRSGNLADPNIQMYKTECKENSRAYGLILNTFEELEGPILSHLRSVCPNIYTIGPVHAHLKAKLAAKETLPPAFSNSLW</sequence>
<accession>A0ABD1R0N1</accession>
<dbReference type="InterPro" id="IPR029466">
    <property type="entry name" value="NAM-associated_C"/>
</dbReference>
<name>A0ABD1R0N1_9LAMI</name>
<dbReference type="PANTHER" id="PTHR45224">
    <property type="entry name" value="OS01G0527900 PROTEIN-RELATED"/>
    <property type="match status" value="1"/>
</dbReference>
<organism evidence="3 4">
    <name type="scientific">Forsythia ovata</name>
    <dbReference type="NCBI Taxonomy" id="205694"/>
    <lineage>
        <taxon>Eukaryota</taxon>
        <taxon>Viridiplantae</taxon>
        <taxon>Streptophyta</taxon>
        <taxon>Embryophyta</taxon>
        <taxon>Tracheophyta</taxon>
        <taxon>Spermatophyta</taxon>
        <taxon>Magnoliopsida</taxon>
        <taxon>eudicotyledons</taxon>
        <taxon>Gunneridae</taxon>
        <taxon>Pentapetalae</taxon>
        <taxon>asterids</taxon>
        <taxon>lamiids</taxon>
        <taxon>Lamiales</taxon>
        <taxon>Oleaceae</taxon>
        <taxon>Forsythieae</taxon>
        <taxon>Forsythia</taxon>
    </lineage>
</organism>
<dbReference type="AlphaFoldDB" id="A0ABD1R0N1"/>
<reference evidence="4" key="1">
    <citation type="submission" date="2024-07" db="EMBL/GenBank/DDBJ databases">
        <title>Two chromosome-level genome assemblies of Korean endemic species Abeliophyllum distichum and Forsythia ovata (Oleaceae).</title>
        <authorList>
            <person name="Jang H."/>
        </authorList>
    </citation>
    <scope>NUCLEOTIDE SEQUENCE [LARGE SCALE GENOMIC DNA]</scope>
</reference>
<evidence type="ECO:0000256" key="1">
    <source>
        <dbReference type="SAM" id="MobiDB-lite"/>
    </source>
</evidence>
<dbReference type="EMBL" id="JBFOLJ010000013">
    <property type="protein sequence ID" value="KAL2482013.1"/>
    <property type="molecule type" value="Genomic_DNA"/>
</dbReference>
<protein>
    <submittedName>
        <fullName evidence="3">NAM-associated domain-containing protein</fullName>
    </submittedName>
</protein>
<comment type="caution">
    <text evidence="3">The sequence shown here is derived from an EMBL/GenBank/DDBJ whole genome shotgun (WGS) entry which is preliminary data.</text>
</comment>
<feature type="compositionally biased region" description="Polar residues" evidence="1">
    <location>
        <begin position="45"/>
        <end position="57"/>
    </location>
</feature>
<dbReference type="PANTHER" id="PTHR45224:SF10">
    <property type="entry name" value="OS09G0317700 PROTEIN"/>
    <property type="match status" value="1"/>
</dbReference>
<dbReference type="Pfam" id="PF14303">
    <property type="entry name" value="NAM-associated"/>
    <property type="match status" value="1"/>
</dbReference>
<gene>
    <name evidence="3" type="ORF">Fot_43457</name>
</gene>